<dbReference type="RefSeq" id="XP_007400134.1">
    <property type="nucleotide sequence ID" value="XM_007400072.1"/>
</dbReference>
<accession>K5VVY0</accession>
<dbReference type="HOGENOM" id="CLU_048296_1_0_1"/>
<dbReference type="GeneID" id="18918405"/>
<sequence>MVEDVLMHLPRSRLVQMSEYFAKHLLARDGDADEPAPAALDQCAVARVTGVCAEDFEALLGVCDDPSIFIQRQPPFKTLIAVFCAARTLSFRQIDALATSRLESLWPSDLHKLSPVRTPHAAETVVLSRMYSLPAVRKRAFYELLRSEGFAQRGVDDNGGGGSGGSGALPDGTLLDGSRLLGRAKLSHADMVRLVTTREKLQMAWTLLVGTAPSPAAFPCMLQQTTSANTAYSTHAARKRCSDACRSSAQIWAEWVLDSGLFENWMYDPVCGLERLSVLDWEHSGFCSACVMTRRQLWARKREEIWDNLDTWLGL</sequence>
<evidence type="ECO:0000313" key="2">
    <source>
        <dbReference type="Proteomes" id="UP000008370"/>
    </source>
</evidence>
<evidence type="ECO:0000313" key="1">
    <source>
        <dbReference type="EMBL" id="EKM50970.1"/>
    </source>
</evidence>
<evidence type="ECO:0008006" key="3">
    <source>
        <dbReference type="Google" id="ProtNLM"/>
    </source>
</evidence>
<dbReference type="EMBL" id="JH930477">
    <property type="protein sequence ID" value="EKM50970.1"/>
    <property type="molecule type" value="Genomic_DNA"/>
</dbReference>
<organism evidence="1 2">
    <name type="scientific">Phanerochaete carnosa (strain HHB-10118-sp)</name>
    <name type="common">White-rot fungus</name>
    <name type="synonym">Peniophora carnosa</name>
    <dbReference type="NCBI Taxonomy" id="650164"/>
    <lineage>
        <taxon>Eukaryota</taxon>
        <taxon>Fungi</taxon>
        <taxon>Dikarya</taxon>
        <taxon>Basidiomycota</taxon>
        <taxon>Agaricomycotina</taxon>
        <taxon>Agaricomycetes</taxon>
        <taxon>Polyporales</taxon>
        <taxon>Phanerochaetaceae</taxon>
        <taxon>Phanerochaete</taxon>
    </lineage>
</organism>
<keyword evidence="2" id="KW-1185">Reference proteome</keyword>
<protein>
    <recommendedName>
        <fullName evidence="3">BTB domain-containing protein</fullName>
    </recommendedName>
</protein>
<gene>
    <name evidence="1" type="ORF">PHACADRAFT_262875</name>
</gene>
<dbReference type="OrthoDB" id="2746456at2759"/>
<name>K5VVY0_PHACS</name>
<dbReference type="InParanoid" id="K5VVY0"/>
<reference evidence="1 2" key="1">
    <citation type="journal article" date="2012" name="BMC Genomics">
        <title>Comparative genomics of the white-rot fungi, Phanerochaete carnosa and P. chrysosporium, to elucidate the genetic basis of the distinct wood types they colonize.</title>
        <authorList>
            <person name="Suzuki H."/>
            <person name="MacDonald J."/>
            <person name="Syed K."/>
            <person name="Salamov A."/>
            <person name="Hori C."/>
            <person name="Aerts A."/>
            <person name="Henrissat B."/>
            <person name="Wiebenga A."/>
            <person name="vanKuyk P.A."/>
            <person name="Barry K."/>
            <person name="Lindquist E."/>
            <person name="LaButti K."/>
            <person name="Lapidus A."/>
            <person name="Lucas S."/>
            <person name="Coutinho P."/>
            <person name="Gong Y."/>
            <person name="Samejima M."/>
            <person name="Mahadevan R."/>
            <person name="Abou-Zaid M."/>
            <person name="de Vries R.P."/>
            <person name="Igarashi K."/>
            <person name="Yadav J.S."/>
            <person name="Grigoriev I.V."/>
            <person name="Master E.R."/>
        </authorList>
    </citation>
    <scope>NUCLEOTIDE SEQUENCE [LARGE SCALE GENOMIC DNA]</scope>
    <source>
        <strain evidence="1 2">HHB-10118-sp</strain>
    </source>
</reference>
<dbReference type="Proteomes" id="UP000008370">
    <property type="component" value="Unassembled WGS sequence"/>
</dbReference>
<proteinExistence type="predicted"/>
<dbReference type="KEGG" id="pco:PHACADRAFT_262875"/>
<dbReference type="AlphaFoldDB" id="K5VVY0"/>